<feature type="domain" description="CzcB-like C-terminal circularly permuted SH3-like" evidence="4">
    <location>
        <begin position="345"/>
        <end position="406"/>
    </location>
</feature>
<organism evidence="5 6">
    <name type="scientific">Caballeronia mineralivorans PML1(12)</name>
    <dbReference type="NCBI Taxonomy" id="908627"/>
    <lineage>
        <taxon>Bacteria</taxon>
        <taxon>Pseudomonadati</taxon>
        <taxon>Pseudomonadota</taxon>
        <taxon>Betaproteobacteria</taxon>
        <taxon>Burkholderiales</taxon>
        <taxon>Burkholderiaceae</taxon>
        <taxon>Caballeronia</taxon>
    </lineage>
</organism>
<reference evidence="5 6" key="1">
    <citation type="journal article" date="2015" name="Genome Announc.">
        <title>Draft Genome Sequence of Burkholderia sp. Strain PML1(12), an Ectomycorrhizosphere-Inhabiting Bacterium with Effective Mineral-Weathering Ability.</title>
        <authorList>
            <person name="Uroz S."/>
            <person name="Oger P."/>
        </authorList>
    </citation>
    <scope>NUCLEOTIDE SEQUENCE [LARGE SCALE GENOMIC DNA]</scope>
    <source>
        <strain evidence="6">PML1(12)</strain>
    </source>
</reference>
<evidence type="ECO:0000256" key="1">
    <source>
        <dbReference type="ARBA" id="ARBA00009477"/>
    </source>
</evidence>
<gene>
    <name evidence="5" type="ORF">EOS_10045</name>
</gene>
<dbReference type="SUPFAM" id="SSF111369">
    <property type="entry name" value="HlyD-like secretion proteins"/>
    <property type="match status" value="2"/>
</dbReference>
<dbReference type="AlphaFoldDB" id="A0A0J1D0G7"/>
<dbReference type="EMBL" id="AEJF01000075">
    <property type="protein sequence ID" value="KLU26141.1"/>
    <property type="molecule type" value="Genomic_DNA"/>
</dbReference>
<dbReference type="Gene3D" id="2.40.420.20">
    <property type="match status" value="1"/>
</dbReference>
<dbReference type="GO" id="GO:0022857">
    <property type="term" value="F:transmembrane transporter activity"/>
    <property type="evidence" value="ECO:0007669"/>
    <property type="project" value="InterPro"/>
</dbReference>
<dbReference type="Pfam" id="PF25954">
    <property type="entry name" value="Beta-barrel_RND_2"/>
    <property type="match status" value="1"/>
</dbReference>
<comment type="caution">
    <text evidence="5">The sequence shown here is derived from an EMBL/GenBank/DDBJ whole genome shotgun (WGS) entry which is preliminary data.</text>
</comment>
<dbReference type="PATRIC" id="fig|908627.4.peg.2217"/>
<accession>A0A0J1D0G7</accession>
<dbReference type="InterPro" id="IPR006143">
    <property type="entry name" value="RND_pump_MFP"/>
</dbReference>
<dbReference type="NCBIfam" id="TIGR01730">
    <property type="entry name" value="RND_mfp"/>
    <property type="match status" value="1"/>
</dbReference>
<sequence length="418" mass="43271">MLIRKRLYVSIGAAGAVILGGLAVHHAQSSPAPNPALAAATEAAPAVPNAVDVSREALGNMNLHFATAELQPLVRTTQVTGVVGFNAKRLAQVSSPSRGRIEAIDVVVGQHVHAGQRLAILDDFDLSDVRSQVAGAQAAVADAAAAATTAEIALSRGTELLGIGAMAQSELERRRAAVASAQATLRSRQAELQKWQGMRQRLQPTGSIARSGESSAVAQLSPRDSLGAVVAPFDGVINTVGAAPGDIVDTSLQIFTVADLSTVWMQANVPERELSEIKEGDAVTVTVDAYPGKQFAGHVAYIADQVDPNTGTVTVRADVPNTDGALRANMFATANIASPLGRNAVLVPDEALQDVDGKTAVFIPSGAGHFTKQIVRTGMSSDGLTEVVDGLAAGTRIVTGGSYWLKADFLQNAIPDEG</sequence>
<dbReference type="Pfam" id="PF25975">
    <property type="entry name" value="CzcB_C"/>
    <property type="match status" value="1"/>
</dbReference>
<dbReference type="PANTHER" id="PTHR30097:SF16">
    <property type="entry name" value="CATION EFFLUX SYSTEM (CZCB-LIKE)"/>
    <property type="match status" value="1"/>
</dbReference>
<dbReference type="OrthoDB" id="9768185at2"/>
<name>A0A0J1D0G7_9BURK</name>
<proteinExistence type="inferred from homology"/>
<keyword evidence="6" id="KW-1185">Reference proteome</keyword>
<evidence type="ECO:0000256" key="2">
    <source>
        <dbReference type="ARBA" id="ARBA00022448"/>
    </source>
</evidence>
<comment type="similarity">
    <text evidence="1">Belongs to the membrane fusion protein (MFP) (TC 8.A.1) family.</text>
</comment>
<dbReference type="InterPro" id="IPR058792">
    <property type="entry name" value="Beta-barrel_RND_2"/>
</dbReference>
<dbReference type="Gene3D" id="2.40.50.100">
    <property type="match status" value="1"/>
</dbReference>
<evidence type="ECO:0000259" key="4">
    <source>
        <dbReference type="Pfam" id="PF25975"/>
    </source>
</evidence>
<dbReference type="InterPro" id="IPR051909">
    <property type="entry name" value="MFP_Cation_Efflux"/>
</dbReference>
<dbReference type="PANTHER" id="PTHR30097">
    <property type="entry name" value="CATION EFFLUX SYSTEM PROTEIN CUSB"/>
    <property type="match status" value="1"/>
</dbReference>
<evidence type="ECO:0000313" key="6">
    <source>
        <dbReference type="Proteomes" id="UP000035963"/>
    </source>
</evidence>
<dbReference type="RefSeq" id="WP_047846486.1">
    <property type="nucleotide sequence ID" value="NZ_AEJF01000075.1"/>
</dbReference>
<dbReference type="Gene3D" id="2.40.30.170">
    <property type="match status" value="1"/>
</dbReference>
<evidence type="ECO:0000313" key="5">
    <source>
        <dbReference type="EMBL" id="KLU26141.1"/>
    </source>
</evidence>
<feature type="domain" description="CusB-like beta-barrel" evidence="3">
    <location>
        <begin position="262"/>
        <end position="338"/>
    </location>
</feature>
<protein>
    <submittedName>
        <fullName evidence="5">Uncharacterized protein</fullName>
    </submittedName>
</protein>
<dbReference type="InterPro" id="IPR058649">
    <property type="entry name" value="CzcB_C"/>
</dbReference>
<dbReference type="Gene3D" id="1.10.287.470">
    <property type="entry name" value="Helix hairpin bin"/>
    <property type="match status" value="1"/>
</dbReference>
<dbReference type="GO" id="GO:0016020">
    <property type="term" value="C:membrane"/>
    <property type="evidence" value="ECO:0007669"/>
    <property type="project" value="InterPro"/>
</dbReference>
<dbReference type="FunFam" id="2.40.30.170:FF:000010">
    <property type="entry name" value="Efflux RND transporter periplasmic adaptor subunit"/>
    <property type="match status" value="1"/>
</dbReference>
<evidence type="ECO:0000259" key="3">
    <source>
        <dbReference type="Pfam" id="PF25954"/>
    </source>
</evidence>
<keyword evidence="2" id="KW-0813">Transport</keyword>
<dbReference type="Proteomes" id="UP000035963">
    <property type="component" value="Unassembled WGS sequence"/>
</dbReference>